<comment type="caution">
    <text evidence="1">The sequence shown here is derived from an EMBL/GenBank/DDBJ whole genome shotgun (WGS) entry which is preliminary data.</text>
</comment>
<proteinExistence type="predicted"/>
<protein>
    <submittedName>
        <fullName evidence="1">Uncharacterized protein</fullName>
    </submittedName>
</protein>
<dbReference type="AlphaFoldDB" id="X0RWT9"/>
<name>X0RWT9_9ZZZZ</name>
<gene>
    <name evidence="1" type="ORF">S01H1_15432</name>
</gene>
<reference evidence="1" key="1">
    <citation type="journal article" date="2014" name="Front. Microbiol.">
        <title>High frequency of phylogenetically diverse reductive dehalogenase-homologous genes in deep subseafloor sedimentary metagenomes.</title>
        <authorList>
            <person name="Kawai M."/>
            <person name="Futagami T."/>
            <person name="Toyoda A."/>
            <person name="Takaki Y."/>
            <person name="Nishi S."/>
            <person name="Hori S."/>
            <person name="Arai W."/>
            <person name="Tsubouchi T."/>
            <person name="Morono Y."/>
            <person name="Uchiyama I."/>
            <person name="Ito T."/>
            <person name="Fujiyama A."/>
            <person name="Inagaki F."/>
            <person name="Takami H."/>
        </authorList>
    </citation>
    <scope>NUCLEOTIDE SEQUENCE</scope>
    <source>
        <strain evidence="1">Expedition CK06-06</strain>
    </source>
</reference>
<accession>X0RWT9</accession>
<organism evidence="1">
    <name type="scientific">marine sediment metagenome</name>
    <dbReference type="NCBI Taxonomy" id="412755"/>
    <lineage>
        <taxon>unclassified sequences</taxon>
        <taxon>metagenomes</taxon>
        <taxon>ecological metagenomes</taxon>
    </lineage>
</organism>
<sequence>MQYKDVSGFLLNLGMDPPFIMRRDVYLNDQVMVAIKKTFEVRHLKLRQSGTRG</sequence>
<evidence type="ECO:0000313" key="1">
    <source>
        <dbReference type="EMBL" id="GAF73273.1"/>
    </source>
</evidence>
<dbReference type="EMBL" id="BARS01008055">
    <property type="protein sequence ID" value="GAF73273.1"/>
    <property type="molecule type" value="Genomic_DNA"/>
</dbReference>